<dbReference type="InterPro" id="IPR029058">
    <property type="entry name" value="AB_hydrolase_fold"/>
</dbReference>
<keyword evidence="4" id="KW-1185">Reference proteome</keyword>
<dbReference type="Gene3D" id="3.40.50.1820">
    <property type="entry name" value="alpha/beta hydrolase"/>
    <property type="match status" value="1"/>
</dbReference>
<organism evidence="3">
    <name type="scientific">Oryza barthii</name>
    <dbReference type="NCBI Taxonomy" id="65489"/>
    <lineage>
        <taxon>Eukaryota</taxon>
        <taxon>Viridiplantae</taxon>
        <taxon>Streptophyta</taxon>
        <taxon>Embryophyta</taxon>
        <taxon>Tracheophyta</taxon>
        <taxon>Spermatophyta</taxon>
        <taxon>Magnoliopsida</taxon>
        <taxon>Liliopsida</taxon>
        <taxon>Poales</taxon>
        <taxon>Poaceae</taxon>
        <taxon>BOP clade</taxon>
        <taxon>Oryzoideae</taxon>
        <taxon>Oryzeae</taxon>
        <taxon>Oryzinae</taxon>
        <taxon>Oryza</taxon>
    </lineage>
</organism>
<evidence type="ECO:0000259" key="2">
    <source>
        <dbReference type="Pfam" id="PF12697"/>
    </source>
</evidence>
<reference evidence="3" key="2">
    <citation type="submission" date="2015-03" db="UniProtKB">
        <authorList>
            <consortium name="EnsemblPlants"/>
        </authorList>
    </citation>
    <scope>IDENTIFICATION</scope>
</reference>
<dbReference type="Proteomes" id="UP000026960">
    <property type="component" value="Chromosome 1"/>
</dbReference>
<dbReference type="PANTHER" id="PTHR45763:SF49">
    <property type="entry name" value="OS01G0859200 PROTEIN"/>
    <property type="match status" value="1"/>
</dbReference>
<dbReference type="FunFam" id="3.40.50.1820:FF:000270">
    <property type="entry name" value="Alpha/beta-Hydrolases superfamily protein"/>
    <property type="match status" value="1"/>
</dbReference>
<proteinExistence type="predicted"/>
<name>A0A0D3EWI3_9ORYZ</name>
<sequence length="453" mass="50375">MYPTGDLLAPSLFVDFVELELVAIVAMDGMDMLDLEYTSGPISGWQNVLLEIYGWMRSTAAWGELERGGGSAARFSSGDRGGEPAGRSAEAEHSEEGDELIDQEFAMVALSKLVLITAVALLGWAYKVARPPPPPILGGPGGPPVSSPRVQLKDGRNLAYREAGVGREIAKYKIIFSHGFASTKESDFPVSQELAEELGIYLLYFDRAGYGDSDANPKRGLKSDATDVEELADKLQLGEKFYVVGTSMGGYVAWSCLNYIPYRLAGVALVVPAVNYWWPMPASVSASAYRKLDVGDRRTFWIAHHMPWLFYAWFNQKWFRISPIVEGKPEAFTEKDWEILAEIQRTGQLDRGRATKQGAYHSLCRDATILFGAWEFDPTAIENPFPNGDGVVSIWQGREDKIVRVEAQRYVAEKLPWVRYHEHPEGGHLFMCADGLGDKIVRELLLGEEPRDL</sequence>
<dbReference type="STRING" id="65489.A0A0D3EWI3"/>
<evidence type="ECO:0000313" key="3">
    <source>
        <dbReference type="EnsemblPlants" id="OBART01G37970.1"/>
    </source>
</evidence>
<protein>
    <recommendedName>
        <fullName evidence="2">AB hydrolase-1 domain-containing protein</fullName>
    </recommendedName>
</protein>
<accession>A0A0D3EWI3</accession>
<evidence type="ECO:0000313" key="4">
    <source>
        <dbReference type="Proteomes" id="UP000026960"/>
    </source>
</evidence>
<dbReference type="EnsemblPlants" id="OBART01G37970.1">
    <property type="protein sequence ID" value="OBART01G37970.1"/>
    <property type="gene ID" value="OBART01G37970"/>
</dbReference>
<feature type="domain" description="AB hydrolase-1" evidence="2">
    <location>
        <begin position="174"/>
        <end position="431"/>
    </location>
</feature>
<dbReference type="PaxDb" id="65489-OBART01G37970.1"/>
<feature type="region of interest" description="Disordered" evidence="1">
    <location>
        <begin position="72"/>
        <end position="96"/>
    </location>
</feature>
<dbReference type="Gramene" id="OBART01G37970.1">
    <property type="protein sequence ID" value="OBART01G37970.1"/>
    <property type="gene ID" value="OBART01G37970"/>
</dbReference>
<dbReference type="AlphaFoldDB" id="A0A0D3EWI3"/>
<dbReference type="eggNOG" id="ENOG502SHSZ">
    <property type="taxonomic scope" value="Eukaryota"/>
</dbReference>
<dbReference type="InterPro" id="IPR000073">
    <property type="entry name" value="AB_hydrolase_1"/>
</dbReference>
<reference evidence="3" key="1">
    <citation type="journal article" date="2009" name="Rice">
        <title>De Novo Next Generation Sequencing of Plant Genomes.</title>
        <authorList>
            <person name="Rounsley S."/>
            <person name="Marri P.R."/>
            <person name="Yu Y."/>
            <person name="He R."/>
            <person name="Sisneros N."/>
            <person name="Goicoechea J.L."/>
            <person name="Lee S.J."/>
            <person name="Angelova A."/>
            <person name="Kudrna D."/>
            <person name="Luo M."/>
            <person name="Affourtit J."/>
            <person name="Desany B."/>
            <person name="Knight J."/>
            <person name="Niazi F."/>
            <person name="Egholm M."/>
            <person name="Wing R.A."/>
        </authorList>
    </citation>
    <scope>NUCLEOTIDE SEQUENCE [LARGE SCALE GENOMIC DNA]</scope>
    <source>
        <strain evidence="3">cv. IRGC 105608</strain>
    </source>
</reference>
<dbReference type="Pfam" id="PF12697">
    <property type="entry name" value="Abhydrolase_6"/>
    <property type="match status" value="1"/>
</dbReference>
<evidence type="ECO:0000256" key="1">
    <source>
        <dbReference type="SAM" id="MobiDB-lite"/>
    </source>
</evidence>
<dbReference type="SUPFAM" id="SSF53474">
    <property type="entry name" value="alpha/beta-Hydrolases"/>
    <property type="match status" value="1"/>
</dbReference>
<dbReference type="PANTHER" id="PTHR45763">
    <property type="entry name" value="HYDROLASE, ALPHA/BETA FOLD FAMILY PROTEIN, EXPRESSED-RELATED"/>
    <property type="match status" value="1"/>
</dbReference>